<dbReference type="GO" id="GO:0005737">
    <property type="term" value="C:cytoplasm"/>
    <property type="evidence" value="ECO:0007669"/>
    <property type="project" value="TreeGrafter"/>
</dbReference>
<dbReference type="GO" id="GO:0033387">
    <property type="term" value="P:putrescine biosynthetic process from arginine, via ornithine"/>
    <property type="evidence" value="ECO:0007669"/>
    <property type="project" value="TreeGrafter"/>
</dbReference>
<evidence type="ECO:0000313" key="10">
    <source>
        <dbReference type="EMBL" id="CAH1797980.1"/>
    </source>
</evidence>
<dbReference type="AlphaFoldDB" id="A0A8S4PXG4"/>
<evidence type="ECO:0000256" key="1">
    <source>
        <dbReference type="ARBA" id="ARBA00001933"/>
    </source>
</evidence>
<protein>
    <recommendedName>
        <fullName evidence="12">Ornithine decarboxylase</fullName>
    </recommendedName>
</protein>
<dbReference type="PRINTS" id="PR01179">
    <property type="entry name" value="ODADCRBXLASE"/>
</dbReference>
<evidence type="ECO:0000256" key="3">
    <source>
        <dbReference type="ARBA" id="ARBA00022898"/>
    </source>
</evidence>
<evidence type="ECO:0000313" key="11">
    <source>
        <dbReference type="Proteomes" id="UP000749559"/>
    </source>
</evidence>
<evidence type="ECO:0000256" key="2">
    <source>
        <dbReference type="ARBA" id="ARBA00008872"/>
    </source>
</evidence>
<evidence type="ECO:0000259" key="9">
    <source>
        <dbReference type="Pfam" id="PF02784"/>
    </source>
</evidence>
<dbReference type="PANTHER" id="PTHR11482:SF6">
    <property type="entry name" value="ORNITHINE DECARBOXYLASE 1-RELATED"/>
    <property type="match status" value="1"/>
</dbReference>
<organism evidence="10 11">
    <name type="scientific">Owenia fusiformis</name>
    <name type="common">Polychaete worm</name>
    <dbReference type="NCBI Taxonomy" id="6347"/>
    <lineage>
        <taxon>Eukaryota</taxon>
        <taxon>Metazoa</taxon>
        <taxon>Spiralia</taxon>
        <taxon>Lophotrochozoa</taxon>
        <taxon>Annelida</taxon>
        <taxon>Polychaeta</taxon>
        <taxon>Sedentaria</taxon>
        <taxon>Canalipalpata</taxon>
        <taxon>Sabellida</taxon>
        <taxon>Oweniida</taxon>
        <taxon>Oweniidae</taxon>
        <taxon>Owenia</taxon>
    </lineage>
</organism>
<dbReference type="Proteomes" id="UP000749559">
    <property type="component" value="Unassembled WGS sequence"/>
</dbReference>
<dbReference type="InterPro" id="IPR022643">
    <property type="entry name" value="De-COase2_C"/>
</dbReference>
<gene>
    <name evidence="10" type="ORF">OFUS_LOCUS22180</name>
</gene>
<evidence type="ECO:0000256" key="4">
    <source>
        <dbReference type="ARBA" id="ARBA00023239"/>
    </source>
</evidence>
<comment type="cofactor">
    <cofactor evidence="1 6">
        <name>pyridoxal 5'-phosphate</name>
        <dbReference type="ChEBI" id="CHEBI:597326"/>
    </cofactor>
</comment>
<evidence type="ECO:0000259" key="8">
    <source>
        <dbReference type="Pfam" id="PF00278"/>
    </source>
</evidence>
<proteinExistence type="inferred from homology"/>
<dbReference type="SUPFAM" id="SSF50621">
    <property type="entry name" value="Alanine racemase C-terminal domain-like"/>
    <property type="match status" value="1"/>
</dbReference>
<keyword evidence="4" id="KW-0456">Lyase</keyword>
<evidence type="ECO:0000256" key="7">
    <source>
        <dbReference type="RuleBase" id="RU003737"/>
    </source>
</evidence>
<dbReference type="PANTHER" id="PTHR11482">
    <property type="entry name" value="ARGININE/DIAMINOPIMELATE/ORNITHINE DECARBOXYLASE"/>
    <property type="match status" value="1"/>
</dbReference>
<evidence type="ECO:0008006" key="12">
    <source>
        <dbReference type="Google" id="ProtNLM"/>
    </source>
</evidence>
<dbReference type="Pfam" id="PF00278">
    <property type="entry name" value="Orn_DAP_Arg_deC"/>
    <property type="match status" value="1"/>
</dbReference>
<feature type="domain" description="Orn/DAP/Arg decarboxylase 2 C-terminal" evidence="8">
    <location>
        <begin position="48"/>
        <end position="389"/>
    </location>
</feature>
<dbReference type="InterPro" id="IPR022644">
    <property type="entry name" value="De-COase2_N"/>
</dbReference>
<feature type="active site" description="Proton donor" evidence="6">
    <location>
        <position position="362"/>
    </location>
</feature>
<dbReference type="EMBL" id="CAIIXF020000010">
    <property type="protein sequence ID" value="CAH1797980.1"/>
    <property type="molecule type" value="Genomic_DNA"/>
</dbReference>
<dbReference type="InterPro" id="IPR009006">
    <property type="entry name" value="Ala_racemase/Decarboxylase_C"/>
</dbReference>
<keyword evidence="11" id="KW-1185">Reference proteome</keyword>
<dbReference type="SUPFAM" id="SSF51419">
    <property type="entry name" value="PLP-binding barrel"/>
    <property type="match status" value="1"/>
</dbReference>
<dbReference type="InterPro" id="IPR000183">
    <property type="entry name" value="Orn/DAP/Arg_de-COase"/>
</dbReference>
<dbReference type="Gene3D" id="3.20.20.10">
    <property type="entry name" value="Alanine racemase"/>
    <property type="match status" value="1"/>
</dbReference>
<dbReference type="Gene3D" id="2.40.37.10">
    <property type="entry name" value="Lyase, Ornithine Decarboxylase, Chain A, domain 1"/>
    <property type="match status" value="1"/>
</dbReference>
<accession>A0A8S4PXG4</accession>
<evidence type="ECO:0000256" key="6">
    <source>
        <dbReference type="PIRSR" id="PIRSR600183-50"/>
    </source>
</evidence>
<comment type="function">
    <text evidence="5">Catalyzes the first and rate-limiting step of polyamine biosynthesis that converts ornithine into putrescine, which is the precursor for the polyamines, spermidine and spermine. Polyamines are essential for cell proliferation and are implicated in cellular processes, ranging from DNA replication to apoptosis.</text>
</comment>
<feature type="modified residue" description="N6-(pyridoxal phosphate)lysine" evidence="6">
    <location>
        <position position="76"/>
    </location>
</feature>
<comment type="caution">
    <text evidence="10">The sequence shown here is derived from an EMBL/GenBank/DDBJ whole genome shotgun (WGS) entry which is preliminary data.</text>
</comment>
<dbReference type="CDD" id="cd00622">
    <property type="entry name" value="PLPDE_III_ODC"/>
    <property type="match status" value="1"/>
</dbReference>
<dbReference type="Pfam" id="PF02784">
    <property type="entry name" value="Orn_Arg_deC_N"/>
    <property type="match status" value="1"/>
</dbReference>
<evidence type="ECO:0000256" key="5">
    <source>
        <dbReference type="ARBA" id="ARBA00037173"/>
    </source>
</evidence>
<dbReference type="InterPro" id="IPR029066">
    <property type="entry name" value="PLP-binding_barrel"/>
</dbReference>
<dbReference type="OrthoDB" id="5034579at2759"/>
<dbReference type="GO" id="GO:0004586">
    <property type="term" value="F:ornithine decarboxylase activity"/>
    <property type="evidence" value="ECO:0007669"/>
    <property type="project" value="TreeGrafter"/>
</dbReference>
<keyword evidence="3 6" id="KW-0663">Pyridoxal phosphate</keyword>
<feature type="domain" description="Orn/DAP/Arg decarboxylase 2 N-terminal" evidence="9">
    <location>
        <begin position="52"/>
        <end position="289"/>
    </location>
</feature>
<name>A0A8S4PXG4_OWEFU</name>
<sequence>MLLTYIHTKMNVNDQFSTAVEIRNRDFDLKEVIDAKIDQHIESKDAFYVVDLGDIVKKFAKWKSLLPRVEPFYAVKCNEDTFVCQTLAALGTGFDCASKTEIDFILNLGVTPDRVVYANPCKQMSHIRFSADQGVAMMTFDNEEELLKVKKVYPDAKLILRLLTPENSNCQIQLGAKFGCHPDNVAKLLNKANELELDVIGISFHVGSDCYDPTAFTDAVLSARDAFDVASKLGFTFSLLDIGGGFPGKSNGRTTFEQIAEELSFVLDKHFPEKHGIRIIAEPGRYFVSSAYTLCVSVIGKRKVISQDPQGGSETSFMYYVNDGVYGSFLDCLLFDDYEVFPMLVKPSSKPSNTCSIWGPTCDSLDCIKETHRLPELEVGDYVMFENMGAYTMSTATTFNGMCKPQVFYVIEEQIWEQLWPLMKHNGTPAHNNNGWQDHN</sequence>
<dbReference type="FunFam" id="3.20.20.10:FF:000005">
    <property type="entry name" value="Ornithine decarboxylase"/>
    <property type="match status" value="1"/>
</dbReference>
<dbReference type="InterPro" id="IPR002433">
    <property type="entry name" value="Orn_de-COase"/>
</dbReference>
<dbReference type="PRINTS" id="PR01182">
    <property type="entry name" value="ORNDCRBXLASE"/>
</dbReference>
<comment type="similarity">
    <text evidence="2 7">Belongs to the Orn/Lys/Arg decarboxylase class-II family.</text>
</comment>
<reference evidence="10" key="1">
    <citation type="submission" date="2022-03" db="EMBL/GenBank/DDBJ databases">
        <authorList>
            <person name="Martin C."/>
        </authorList>
    </citation>
    <scope>NUCLEOTIDE SEQUENCE</scope>
</reference>